<reference evidence="15 16" key="1">
    <citation type="submission" date="2022-04" db="EMBL/GenBank/DDBJ databases">
        <title>Positive selection, recombination, and allopatry shape intraspecific diversity of widespread and dominant cyanobacteria.</title>
        <authorList>
            <person name="Wei J."/>
            <person name="Shu W."/>
            <person name="Hu C."/>
        </authorList>
    </citation>
    <scope>NUCLEOTIDE SEQUENCE [LARGE SCALE GENOMIC DNA]</scope>
    <source>
        <strain evidence="15 16">GB2-A4</strain>
    </source>
</reference>
<evidence type="ECO:0000256" key="3">
    <source>
        <dbReference type="ARBA" id="ARBA00012438"/>
    </source>
</evidence>
<dbReference type="InterPro" id="IPR003661">
    <property type="entry name" value="HisK_dim/P_dom"/>
</dbReference>
<dbReference type="SMART" id="SM00086">
    <property type="entry name" value="PAC"/>
    <property type="match status" value="5"/>
</dbReference>
<dbReference type="NCBIfam" id="TIGR00229">
    <property type="entry name" value="sensory_box"/>
    <property type="match status" value="5"/>
</dbReference>
<dbReference type="InterPro" id="IPR013656">
    <property type="entry name" value="PAS_4"/>
</dbReference>
<evidence type="ECO:0000259" key="12">
    <source>
        <dbReference type="PROSITE" id="PS50110"/>
    </source>
</evidence>
<feature type="coiled-coil region" evidence="9">
    <location>
        <begin position="384"/>
        <end position="411"/>
    </location>
</feature>
<dbReference type="SUPFAM" id="SSF55781">
    <property type="entry name" value="GAF domain-like"/>
    <property type="match status" value="3"/>
</dbReference>
<dbReference type="InterPro" id="IPR003594">
    <property type="entry name" value="HATPase_dom"/>
</dbReference>
<dbReference type="SMART" id="SM00091">
    <property type="entry name" value="PAS"/>
    <property type="match status" value="6"/>
</dbReference>
<evidence type="ECO:0000313" key="15">
    <source>
        <dbReference type="EMBL" id="MEP0819247.1"/>
    </source>
</evidence>
<feature type="modified residue" description="4-aspartylphosphate" evidence="8">
    <location>
        <position position="1684"/>
    </location>
</feature>
<dbReference type="RefSeq" id="WP_190442970.1">
    <property type="nucleotide sequence ID" value="NZ_JAMPKM010000013.1"/>
</dbReference>
<evidence type="ECO:0000256" key="6">
    <source>
        <dbReference type="ARBA" id="ARBA00022777"/>
    </source>
</evidence>
<dbReference type="InterPro" id="IPR013767">
    <property type="entry name" value="PAS_fold"/>
</dbReference>
<dbReference type="InterPro" id="IPR003018">
    <property type="entry name" value="GAF"/>
</dbReference>
<dbReference type="SUPFAM" id="SSF52172">
    <property type="entry name" value="CheY-like"/>
    <property type="match status" value="1"/>
</dbReference>
<dbReference type="PROSITE" id="PS50046">
    <property type="entry name" value="PHYTOCHROME_2"/>
    <property type="match status" value="1"/>
</dbReference>
<keyword evidence="16" id="KW-1185">Reference proteome</keyword>
<feature type="domain" description="Histidine kinase" evidence="11">
    <location>
        <begin position="1384"/>
        <end position="1608"/>
    </location>
</feature>
<dbReference type="SMART" id="SM00387">
    <property type="entry name" value="HATPase_c"/>
    <property type="match status" value="1"/>
</dbReference>
<keyword evidence="4 8" id="KW-0597">Phosphoprotein</keyword>
<feature type="domain" description="PAS" evidence="13">
    <location>
        <begin position="662"/>
        <end position="732"/>
    </location>
</feature>
<feature type="domain" description="PAS" evidence="13">
    <location>
        <begin position="788"/>
        <end position="858"/>
    </location>
</feature>
<dbReference type="SMART" id="SM00388">
    <property type="entry name" value="HisKA"/>
    <property type="match status" value="1"/>
</dbReference>
<dbReference type="SUPFAM" id="SSF55874">
    <property type="entry name" value="ATPase domain of HSP90 chaperone/DNA topoisomerase II/histidine kinase"/>
    <property type="match status" value="1"/>
</dbReference>
<dbReference type="SMART" id="SM00065">
    <property type="entry name" value="GAF"/>
    <property type="match status" value="3"/>
</dbReference>
<evidence type="ECO:0000256" key="2">
    <source>
        <dbReference type="ARBA" id="ARBA00006402"/>
    </source>
</evidence>
<dbReference type="InterPro" id="IPR000014">
    <property type="entry name" value="PAS"/>
</dbReference>
<sequence>MNTPGNPATSAQLHSAIAELQQEVQHLQQDQQAREAAYSKLKSEYKQLEAQLHLANQQGHIVGEIALRIRQSLDLEQILNTTVVEVQQFLEADRVCLCFITDDWQTKIVAESVLPDWHSLLGTTITDVTFSQEMLARFEAGILAISDISELGLSDSASQLLLERCQIKASLGVPIKVDQPFQATPLPAYSTRSSSTYDGDRGFWILMADQCSETREWQPFEIELLEQLGNQVAIAIQQAKLFQQLAALNANLEQEVESRTAELRCSNALLKAQQEAALDGILVVDENRSIVSYNQRFCQLWRIPELAMQNQHSGQLIELVIDKVEQPEVFRAQIDYLYQHIEEITYDEILLKDGRTLERYSIAARSPQGHYYGRVFYFRDISEAKREEVVRKQTEAALRESEERLRTLINATPDIICFKDGEGRWLESNQANLDFFELKELEYKGKTDAELAQFSHSYGDILSTCHLTDQEAWQLQAIQRIEEICLRADGTVKILDLIKVPLFDPDGERKGLVVLGRDISELKRAEAALRASELQYRDLVQTANCIILRWDTNGDILFMNDYGQRLLGFESHEIIGRNVVGTIVPETETSGRDLQALMVDICLHPENYLLNENENLCKNGDRVWIVWANKPILDDQGNLVEILSVGTNATQRKQVEAALEESELKFRTIVENAHDTLYVINPEGIFSYLSPNLRNIMGFEPSELLGDSFAPFIHPEDLSRCASAIAHVVATGEKNSEIEYRARCKDGSYSWLVSNLAASRDANGQLIIIGVARDINERKRVEEALQQSELKFRTIVENANDIIFLHDLDGRLTYVSPNISSILGHSVSEMEGRYTAEFIHPDDLSKPIELVRRVVELREKQSGDEVRFRHKDGSWHWFTANISPIEDSNGQITILGIAHDVTERKQAEEALRESEVKYRNIFENSQVGIGRARLEVGGILEANQRCAEMLGYASVAEVIGTPLSPEFVYVNPDDSQRIADIVQQYGEVKNFELELRQRSGTIIWVLLSFRLNPAENYLDFVMEDITDRKQREEALRLIVEGTAAKTGDEFFQSCVRYLAEVLQVRYAFVSRFINATKTKACTLAVWGDSKIDENFEYNTENLPCGQVIKGQVCYYSEDLPTLFPSISDFTAIAVESYLGIPLVDAAGDILGILGVMDVKPMSPDAGRELIMRIFAARAGAELERKQADEAVQYRAQVESLLSSISRQFIDQDLETAVDFSLQAIAQFFGAERSCIFEYSPDQAIAQIVHEWCASGVLPLTLEVRENPVEMFLRFHRLILSGNVVHIPNLAQLSPEMPERRLFEHESVQSLVAVPMSHADKVVGFLGMDVVHSPKTWSQEELSLLKLVGELIAIGRARHQAEEALRIAKEAAEAANRSKSIFLANMSHELRTPLNAILGFTQLMERDPALTDQQEESLEIINRSGEHLLNLINDVLEMSKIEAGRMTLHPTAFNLHQLLYTLQEMFQIRAEAKQLSLQFELAPDLPPYVLIDEGKLRQVLINLLSNAVKFTDRGEVRLRASIQTENRAAGVSYHLCVAVEDTGSGIAPEEIDSLFQPFVQTTSGTQAREGTGLGLTISRQFVQLMGGELTVSSTIAQGSSFQFWVPLTLAALPVESAQATARGRVLRLAPNQPTYRVLVVDDRPENCKFIEQLLQMVGFETALATNGQEAIAQWQSWQPHLIWMDMRMPVMDGYEATRQIRRLEATAPVRAHRTVIIALTASAFEEQRATILASGCDDLVRKPFREQVIFDKIAAYLGAEYLYEPAKTDAELAKRFAAIGARSTSNSLPRIQNVKCEDLRIMPLAWIAELHTAATRVNANLVLQLLEQIPQNHSRLANSLKDLVKHYRFDLLVELTESLIS</sequence>
<gene>
    <name evidence="15" type="ORF">NC998_19280</name>
</gene>
<evidence type="ECO:0000259" key="10">
    <source>
        <dbReference type="PROSITE" id="PS50046"/>
    </source>
</evidence>
<dbReference type="PROSITE" id="PS50110">
    <property type="entry name" value="RESPONSE_REGULATORY"/>
    <property type="match status" value="1"/>
</dbReference>
<dbReference type="Pfam" id="PF13426">
    <property type="entry name" value="PAS_9"/>
    <property type="match status" value="1"/>
</dbReference>
<feature type="coiled-coil region" evidence="9">
    <location>
        <begin position="10"/>
        <end position="58"/>
    </location>
</feature>
<feature type="domain" description="PAC" evidence="14">
    <location>
        <begin position="862"/>
        <end position="913"/>
    </location>
</feature>
<dbReference type="CDD" id="cd16922">
    <property type="entry name" value="HATPase_EvgS-ArcB-TorS-like"/>
    <property type="match status" value="1"/>
</dbReference>
<dbReference type="Pfam" id="PF08447">
    <property type="entry name" value="PAS_3"/>
    <property type="match status" value="1"/>
</dbReference>
<evidence type="ECO:0000259" key="14">
    <source>
        <dbReference type="PROSITE" id="PS50113"/>
    </source>
</evidence>
<dbReference type="EMBL" id="JAMPKM010000013">
    <property type="protein sequence ID" value="MEP0819247.1"/>
    <property type="molecule type" value="Genomic_DNA"/>
</dbReference>
<feature type="domain" description="Response regulatory" evidence="12">
    <location>
        <begin position="1635"/>
        <end position="1756"/>
    </location>
</feature>
<evidence type="ECO:0000259" key="13">
    <source>
        <dbReference type="PROSITE" id="PS50112"/>
    </source>
</evidence>
<proteinExistence type="inferred from homology"/>
<dbReference type="InterPro" id="IPR011006">
    <property type="entry name" value="CheY-like_superfamily"/>
</dbReference>
<evidence type="ECO:0000256" key="5">
    <source>
        <dbReference type="ARBA" id="ARBA00022679"/>
    </source>
</evidence>
<name>A0ABV0JBT6_9CYAN</name>
<dbReference type="SUPFAM" id="SSF47384">
    <property type="entry name" value="Homodimeric domain of signal transducing histidine kinase"/>
    <property type="match status" value="1"/>
</dbReference>
<comment type="similarity">
    <text evidence="2">In the N-terminal section; belongs to the phytochrome family.</text>
</comment>
<dbReference type="PROSITE" id="PS50109">
    <property type="entry name" value="HIS_KIN"/>
    <property type="match status" value="1"/>
</dbReference>
<accession>A0ABV0JBT6</accession>
<dbReference type="InterPro" id="IPR029016">
    <property type="entry name" value="GAF-like_dom_sf"/>
</dbReference>
<feature type="domain" description="PAC" evidence="14">
    <location>
        <begin position="736"/>
        <end position="787"/>
    </location>
</feature>
<dbReference type="Gene3D" id="3.40.50.2300">
    <property type="match status" value="1"/>
</dbReference>
<dbReference type="Gene3D" id="3.30.450.40">
    <property type="match status" value="3"/>
</dbReference>
<dbReference type="Proteomes" id="UP001464891">
    <property type="component" value="Unassembled WGS sequence"/>
</dbReference>
<comment type="caution">
    <text evidence="15">The sequence shown here is derived from an EMBL/GenBank/DDBJ whole genome shotgun (WGS) entry which is preliminary data.</text>
</comment>
<dbReference type="SMART" id="SM00448">
    <property type="entry name" value="REC"/>
    <property type="match status" value="1"/>
</dbReference>
<dbReference type="PROSITE" id="PS50112">
    <property type="entry name" value="PAS"/>
    <property type="match status" value="3"/>
</dbReference>
<dbReference type="InterPro" id="IPR001610">
    <property type="entry name" value="PAC"/>
</dbReference>
<dbReference type="Pfam" id="PF01590">
    <property type="entry name" value="GAF"/>
    <property type="match status" value="2"/>
</dbReference>
<dbReference type="InterPro" id="IPR005467">
    <property type="entry name" value="His_kinase_dom"/>
</dbReference>
<protein>
    <recommendedName>
        <fullName evidence="3">histidine kinase</fullName>
        <ecNumber evidence="3">2.7.13.3</ecNumber>
    </recommendedName>
</protein>
<dbReference type="Gene3D" id="3.30.450.20">
    <property type="entry name" value="PAS domain"/>
    <property type="match status" value="6"/>
</dbReference>
<dbReference type="Pfam" id="PF00512">
    <property type="entry name" value="HisKA"/>
    <property type="match status" value="1"/>
</dbReference>
<dbReference type="PANTHER" id="PTHR43047">
    <property type="entry name" value="TWO-COMPONENT HISTIDINE PROTEIN KINASE"/>
    <property type="match status" value="1"/>
</dbReference>
<organism evidence="15 16">
    <name type="scientific">Trichocoleus desertorum GB2-A4</name>
    <dbReference type="NCBI Taxonomy" id="2933944"/>
    <lineage>
        <taxon>Bacteria</taxon>
        <taxon>Bacillati</taxon>
        <taxon>Cyanobacteriota</taxon>
        <taxon>Cyanophyceae</taxon>
        <taxon>Leptolyngbyales</taxon>
        <taxon>Trichocoleusaceae</taxon>
        <taxon>Trichocoleus</taxon>
    </lineage>
</organism>
<dbReference type="PRINTS" id="PR00344">
    <property type="entry name" value="BCTRLSENSOR"/>
</dbReference>
<dbReference type="SUPFAM" id="SSF55785">
    <property type="entry name" value="PYP-like sensor domain (PAS domain)"/>
    <property type="match status" value="6"/>
</dbReference>
<dbReference type="InterPro" id="IPR013655">
    <property type="entry name" value="PAS_fold_3"/>
</dbReference>
<feature type="domain" description="Phytochrome chromophore attachment site" evidence="10">
    <location>
        <begin position="74"/>
        <end position="231"/>
    </location>
</feature>
<evidence type="ECO:0000256" key="7">
    <source>
        <dbReference type="ARBA" id="ARBA00023012"/>
    </source>
</evidence>
<feature type="domain" description="PAC" evidence="14">
    <location>
        <begin position="479"/>
        <end position="531"/>
    </location>
</feature>
<dbReference type="Pfam" id="PF08448">
    <property type="entry name" value="PAS_4"/>
    <property type="match status" value="2"/>
</dbReference>
<dbReference type="Pfam" id="PF00072">
    <property type="entry name" value="Response_reg"/>
    <property type="match status" value="1"/>
</dbReference>
<dbReference type="InterPro" id="IPR036890">
    <property type="entry name" value="HATPase_C_sf"/>
</dbReference>
<dbReference type="Pfam" id="PF02518">
    <property type="entry name" value="HATPase_c"/>
    <property type="match status" value="1"/>
</dbReference>
<dbReference type="Gene3D" id="1.10.287.130">
    <property type="match status" value="1"/>
</dbReference>
<comment type="catalytic activity">
    <reaction evidence="1">
        <text>ATP + protein L-histidine = ADP + protein N-phospho-L-histidine.</text>
        <dbReference type="EC" id="2.7.13.3"/>
    </reaction>
</comment>
<evidence type="ECO:0000256" key="9">
    <source>
        <dbReference type="SAM" id="Coils"/>
    </source>
</evidence>
<dbReference type="InterPro" id="IPR001789">
    <property type="entry name" value="Sig_transdc_resp-reg_receiver"/>
</dbReference>
<dbReference type="InterPro" id="IPR016132">
    <property type="entry name" value="Phyto_chromo_attachment"/>
</dbReference>
<dbReference type="EC" id="2.7.13.3" evidence="3"/>
<dbReference type="InterPro" id="IPR036097">
    <property type="entry name" value="HisK_dim/P_sf"/>
</dbReference>
<dbReference type="Pfam" id="PF13188">
    <property type="entry name" value="PAS_8"/>
    <property type="match status" value="1"/>
</dbReference>
<dbReference type="PROSITE" id="PS50890">
    <property type="entry name" value="PUA"/>
    <property type="match status" value="1"/>
</dbReference>
<dbReference type="InterPro" id="IPR004358">
    <property type="entry name" value="Sig_transdc_His_kin-like_C"/>
</dbReference>
<dbReference type="PROSITE" id="PS50113">
    <property type="entry name" value="PAC"/>
    <property type="match status" value="5"/>
</dbReference>
<feature type="domain" description="PAC" evidence="14">
    <location>
        <begin position="989"/>
        <end position="1037"/>
    </location>
</feature>
<evidence type="ECO:0000256" key="1">
    <source>
        <dbReference type="ARBA" id="ARBA00000085"/>
    </source>
</evidence>
<dbReference type="Gene3D" id="3.30.565.10">
    <property type="entry name" value="Histidine kinase-like ATPase, C-terminal domain"/>
    <property type="match status" value="1"/>
</dbReference>
<evidence type="ECO:0000256" key="4">
    <source>
        <dbReference type="ARBA" id="ARBA00022553"/>
    </source>
</evidence>
<keyword evidence="6" id="KW-0418">Kinase</keyword>
<evidence type="ECO:0000313" key="16">
    <source>
        <dbReference type="Proteomes" id="UP001464891"/>
    </source>
</evidence>
<dbReference type="CDD" id="cd00130">
    <property type="entry name" value="PAS"/>
    <property type="match status" value="5"/>
</dbReference>
<dbReference type="Pfam" id="PF00989">
    <property type="entry name" value="PAS"/>
    <property type="match status" value="1"/>
</dbReference>
<feature type="domain" description="PAC" evidence="14">
    <location>
        <begin position="603"/>
        <end position="661"/>
    </location>
</feature>
<dbReference type="CDD" id="cd00082">
    <property type="entry name" value="HisKA"/>
    <property type="match status" value="1"/>
</dbReference>
<evidence type="ECO:0000256" key="8">
    <source>
        <dbReference type="PROSITE-ProRule" id="PRU00169"/>
    </source>
</evidence>
<dbReference type="CDD" id="cd17546">
    <property type="entry name" value="REC_hyHK_CKI1_RcsC-like"/>
    <property type="match status" value="1"/>
</dbReference>
<evidence type="ECO:0000259" key="11">
    <source>
        <dbReference type="PROSITE" id="PS50109"/>
    </source>
</evidence>
<keyword evidence="7" id="KW-0902">Two-component regulatory system</keyword>
<dbReference type="Pfam" id="PF13185">
    <property type="entry name" value="GAF_2"/>
    <property type="match status" value="1"/>
</dbReference>
<dbReference type="InterPro" id="IPR035965">
    <property type="entry name" value="PAS-like_dom_sf"/>
</dbReference>
<keyword evidence="9" id="KW-0175">Coiled coil</keyword>
<feature type="domain" description="PAS" evidence="13">
    <location>
        <begin position="532"/>
        <end position="584"/>
    </location>
</feature>
<dbReference type="InterPro" id="IPR000700">
    <property type="entry name" value="PAS-assoc_C"/>
</dbReference>
<keyword evidence="5" id="KW-0808">Transferase</keyword>